<protein>
    <submittedName>
        <fullName evidence="3">Uncharacterized protein</fullName>
    </submittedName>
</protein>
<keyword evidence="4" id="KW-1185">Reference proteome</keyword>
<proteinExistence type="predicted"/>
<reference evidence="3" key="1">
    <citation type="journal article" date="2022" name="bioRxiv">
        <title>Sequencing and chromosome-scale assembly of the giantPleurodeles waltlgenome.</title>
        <authorList>
            <person name="Brown T."/>
            <person name="Elewa A."/>
            <person name="Iarovenko S."/>
            <person name="Subramanian E."/>
            <person name="Araus A.J."/>
            <person name="Petzold A."/>
            <person name="Susuki M."/>
            <person name="Suzuki K.-i.T."/>
            <person name="Hayashi T."/>
            <person name="Toyoda A."/>
            <person name="Oliveira C."/>
            <person name="Osipova E."/>
            <person name="Leigh N.D."/>
            <person name="Simon A."/>
            <person name="Yun M.H."/>
        </authorList>
    </citation>
    <scope>NUCLEOTIDE SEQUENCE</scope>
    <source>
        <strain evidence="3">20211129_DDA</strain>
        <tissue evidence="3">Liver</tissue>
    </source>
</reference>
<sequence>MTRTPHQQQREPCSPHRDDARPGVATRSTGTRREENFEASQAPLWRRRKRGGVPASQESSLMLAWLLGLNADLKLAFFLLMVLGNYALLPISAA</sequence>
<keyword evidence="2" id="KW-0812">Transmembrane</keyword>
<name>A0AAV7WV39_PLEWA</name>
<feature type="transmembrane region" description="Helical" evidence="2">
    <location>
        <begin position="75"/>
        <end position="93"/>
    </location>
</feature>
<comment type="caution">
    <text evidence="3">The sequence shown here is derived from an EMBL/GenBank/DDBJ whole genome shotgun (WGS) entry which is preliminary data.</text>
</comment>
<keyword evidence="2" id="KW-1133">Transmembrane helix</keyword>
<feature type="compositionally biased region" description="Polar residues" evidence="1">
    <location>
        <begin position="1"/>
        <end position="11"/>
    </location>
</feature>
<dbReference type="AlphaFoldDB" id="A0AAV7WV39"/>
<dbReference type="Proteomes" id="UP001066276">
    <property type="component" value="Chromosome 1_1"/>
</dbReference>
<evidence type="ECO:0000313" key="3">
    <source>
        <dbReference type="EMBL" id="KAJ1216572.1"/>
    </source>
</evidence>
<dbReference type="EMBL" id="JANPWB010000001">
    <property type="protein sequence ID" value="KAJ1216572.1"/>
    <property type="molecule type" value="Genomic_DNA"/>
</dbReference>
<accession>A0AAV7WV39</accession>
<feature type="region of interest" description="Disordered" evidence="1">
    <location>
        <begin position="1"/>
        <end position="51"/>
    </location>
</feature>
<evidence type="ECO:0000256" key="1">
    <source>
        <dbReference type="SAM" id="MobiDB-lite"/>
    </source>
</evidence>
<evidence type="ECO:0000256" key="2">
    <source>
        <dbReference type="SAM" id="Phobius"/>
    </source>
</evidence>
<organism evidence="3 4">
    <name type="scientific">Pleurodeles waltl</name>
    <name type="common">Iberian ribbed newt</name>
    <dbReference type="NCBI Taxonomy" id="8319"/>
    <lineage>
        <taxon>Eukaryota</taxon>
        <taxon>Metazoa</taxon>
        <taxon>Chordata</taxon>
        <taxon>Craniata</taxon>
        <taxon>Vertebrata</taxon>
        <taxon>Euteleostomi</taxon>
        <taxon>Amphibia</taxon>
        <taxon>Batrachia</taxon>
        <taxon>Caudata</taxon>
        <taxon>Salamandroidea</taxon>
        <taxon>Salamandridae</taxon>
        <taxon>Pleurodelinae</taxon>
        <taxon>Pleurodeles</taxon>
    </lineage>
</organism>
<keyword evidence="2" id="KW-0472">Membrane</keyword>
<evidence type="ECO:0000313" key="4">
    <source>
        <dbReference type="Proteomes" id="UP001066276"/>
    </source>
</evidence>
<gene>
    <name evidence="3" type="ORF">NDU88_004173</name>
</gene>